<gene>
    <name evidence="3" type="ORF">CEQ21_02820</name>
</gene>
<dbReference type="PANTHER" id="PTHR10806:SF6">
    <property type="entry name" value="SIGNAL PEPTIDASE COMPLEX CATALYTIC SUBUNIT SEC11"/>
    <property type="match status" value="1"/>
</dbReference>
<evidence type="ECO:0000256" key="1">
    <source>
        <dbReference type="NCBIfam" id="TIGR02228"/>
    </source>
</evidence>
<dbReference type="GO" id="GO:0004252">
    <property type="term" value="F:serine-type endopeptidase activity"/>
    <property type="evidence" value="ECO:0007669"/>
    <property type="project" value="UniProtKB-UniRule"/>
</dbReference>
<keyword evidence="2" id="KW-1133">Transmembrane helix</keyword>
<keyword evidence="2" id="KW-0472">Membrane</keyword>
<evidence type="ECO:0000256" key="2">
    <source>
        <dbReference type="SAM" id="Phobius"/>
    </source>
</evidence>
<keyword evidence="2" id="KW-0812">Transmembrane</keyword>
<dbReference type="GO" id="GO:0006465">
    <property type="term" value="P:signal peptide processing"/>
    <property type="evidence" value="ECO:0007669"/>
    <property type="project" value="UniProtKB-UniRule"/>
</dbReference>
<dbReference type="InterPro" id="IPR001733">
    <property type="entry name" value="Peptidase_S26B"/>
</dbReference>
<evidence type="ECO:0000313" key="3">
    <source>
        <dbReference type="EMBL" id="TRZ39895.1"/>
    </source>
</evidence>
<proteinExistence type="predicted"/>
<dbReference type="GO" id="GO:0016020">
    <property type="term" value="C:membrane"/>
    <property type="evidence" value="ECO:0007669"/>
    <property type="project" value="UniProtKB-UniRule"/>
</dbReference>
<dbReference type="Proteomes" id="UP000319837">
    <property type="component" value="Unassembled WGS sequence"/>
</dbReference>
<dbReference type="EC" id="3.4.21.89" evidence="1"/>
<keyword evidence="3" id="KW-0378">Hydrolase</keyword>
<sequence length="158" mass="17912">MNRKLFIAVICSFILVAGLGISYLLGYRSTIVIHDSMEPTIPKWSLVVLKTKNLHPEKYDIIQFHVSDHYTPVVHRIVEADVKDGTFKTQGDANPIEDAQALTVKQINGVYVMHIPVLGKLLFWIQQYKMILMAGMVIFMFTLGLSLLKKEKVIPNEA</sequence>
<dbReference type="PANTHER" id="PTHR10806">
    <property type="entry name" value="SIGNAL PEPTIDASE COMPLEX CATALYTIC SUBUNIT SEC11"/>
    <property type="match status" value="1"/>
</dbReference>
<dbReference type="RefSeq" id="WP_185763318.1">
    <property type="nucleotide sequence ID" value="NZ_RIBP01000001.1"/>
</dbReference>
<feature type="transmembrane region" description="Helical" evidence="2">
    <location>
        <begin position="6"/>
        <end position="27"/>
    </location>
</feature>
<dbReference type="AlphaFoldDB" id="A0A553SSB8"/>
<name>A0A553SSB8_NIACI</name>
<protein>
    <recommendedName>
        <fullName evidence="1">Signal peptidase I</fullName>
        <ecNumber evidence="1">3.4.21.89</ecNumber>
    </recommendedName>
</protein>
<organism evidence="3 4">
    <name type="scientific">Niallia circulans</name>
    <name type="common">Bacillus circulans</name>
    <dbReference type="NCBI Taxonomy" id="1397"/>
    <lineage>
        <taxon>Bacteria</taxon>
        <taxon>Bacillati</taxon>
        <taxon>Bacillota</taxon>
        <taxon>Bacilli</taxon>
        <taxon>Bacillales</taxon>
        <taxon>Bacillaceae</taxon>
        <taxon>Niallia</taxon>
    </lineage>
</organism>
<comment type="caution">
    <text evidence="3">The sequence shown here is derived from an EMBL/GenBank/DDBJ whole genome shotgun (WGS) entry which is preliminary data.</text>
</comment>
<feature type="transmembrane region" description="Helical" evidence="2">
    <location>
        <begin position="130"/>
        <end position="148"/>
    </location>
</feature>
<dbReference type="GO" id="GO:0009003">
    <property type="term" value="F:signal peptidase activity"/>
    <property type="evidence" value="ECO:0007669"/>
    <property type="project" value="UniProtKB-EC"/>
</dbReference>
<dbReference type="NCBIfam" id="TIGR02228">
    <property type="entry name" value="sigpep_I_arch"/>
    <property type="match status" value="1"/>
</dbReference>
<dbReference type="CDD" id="cd06462">
    <property type="entry name" value="Peptidase_S24_S26"/>
    <property type="match status" value="1"/>
</dbReference>
<reference evidence="4" key="1">
    <citation type="submission" date="2018-10" db="EMBL/GenBank/DDBJ databases">
        <title>FDA dAtabase for Regulatory Grade micrObial Sequences (FDA-ARGOS): Supporting development and validation of Infectious Disease Dx tests.</title>
        <authorList>
            <person name="Minogue T."/>
            <person name="Wolcott M."/>
            <person name="Wasieloski L."/>
            <person name="Aguilar W."/>
            <person name="Moore D."/>
            <person name="Tallon L."/>
            <person name="Sadzewicz L."/>
            <person name="Sengamalay N."/>
            <person name="Ott S."/>
            <person name="Godinez A."/>
            <person name="Nagaraj S."/>
            <person name="Vavikolanu K."/>
            <person name="Vyas G."/>
            <person name="Nadendla S."/>
            <person name="George J."/>
            <person name="Sichtig H."/>
        </authorList>
    </citation>
    <scope>NUCLEOTIDE SEQUENCE [LARGE SCALE GENOMIC DNA]</scope>
    <source>
        <strain evidence="4">FDAARGOS_343</strain>
    </source>
</reference>
<dbReference type="EMBL" id="RIBP01000001">
    <property type="protein sequence ID" value="TRZ39895.1"/>
    <property type="molecule type" value="Genomic_DNA"/>
</dbReference>
<evidence type="ECO:0000313" key="4">
    <source>
        <dbReference type="Proteomes" id="UP000319837"/>
    </source>
</evidence>
<accession>A0A553SSB8</accession>